<proteinExistence type="predicted"/>
<dbReference type="InterPro" id="IPR019673">
    <property type="entry name" value="Spore_germination_GerPC"/>
</dbReference>
<feature type="coiled-coil region" evidence="1">
    <location>
        <begin position="11"/>
        <end position="38"/>
    </location>
</feature>
<dbReference type="AlphaFoldDB" id="A0A0A2US64"/>
<name>A0A0A2US64_9BACI</name>
<dbReference type="Proteomes" id="UP000030153">
    <property type="component" value="Unassembled WGS sequence"/>
</dbReference>
<reference evidence="2 3" key="1">
    <citation type="submission" date="2013-08" db="EMBL/GenBank/DDBJ databases">
        <title>Genome of Pontibacillus chungwhensis.</title>
        <authorList>
            <person name="Wang Q."/>
            <person name="Wang G."/>
        </authorList>
    </citation>
    <scope>NUCLEOTIDE SEQUENCE [LARGE SCALE GENOMIC DNA]</scope>
    <source>
        <strain evidence="2 3">BH030062</strain>
    </source>
</reference>
<evidence type="ECO:0000256" key="1">
    <source>
        <dbReference type="SAM" id="Coils"/>
    </source>
</evidence>
<dbReference type="STRING" id="1385513.N780_03625"/>
<gene>
    <name evidence="2" type="ORF">N780_03625</name>
</gene>
<accession>A0A0A2US64</accession>
<comment type="caution">
    <text evidence="2">The sequence shown here is derived from an EMBL/GenBank/DDBJ whole genome shotgun (WGS) entry which is preliminary data.</text>
</comment>
<evidence type="ECO:0000313" key="2">
    <source>
        <dbReference type="EMBL" id="KGP90769.1"/>
    </source>
</evidence>
<keyword evidence="3" id="KW-1185">Reference proteome</keyword>
<dbReference type="Pfam" id="PF10737">
    <property type="entry name" value="GerPC"/>
    <property type="match status" value="1"/>
</dbReference>
<organism evidence="2 3">
    <name type="scientific">Pontibacillus chungwhensis BH030062</name>
    <dbReference type="NCBI Taxonomy" id="1385513"/>
    <lineage>
        <taxon>Bacteria</taxon>
        <taxon>Bacillati</taxon>
        <taxon>Bacillota</taxon>
        <taxon>Bacilli</taxon>
        <taxon>Bacillales</taxon>
        <taxon>Bacillaceae</taxon>
        <taxon>Pontibacillus</taxon>
    </lineage>
</organism>
<evidence type="ECO:0000313" key="3">
    <source>
        <dbReference type="Proteomes" id="UP000030153"/>
    </source>
</evidence>
<sequence>MQYMDSWTQYLEKLHKLVESQTEKMKELEKRVGELEKKTEENQRPSTNIEKIEYNFDQLKIETLEGTLNIGLTPQNGKDFGIEDLAIEEKPFPPKLSGGQAVKDKIISDLQNYLTNQGPRDLQQIAGQYGRHYDSTYQQFILQDIQKQLDDRVAHYLEQSNASDGMIDDAKIQSISQQVKQEIYESLHHFIQNQSHKGDEPGEV</sequence>
<dbReference type="OrthoDB" id="2991331at2"/>
<keyword evidence="1" id="KW-0175">Coiled coil</keyword>
<protein>
    <submittedName>
        <fullName evidence="2">Spore gernimation protein GerPC</fullName>
    </submittedName>
</protein>
<dbReference type="EMBL" id="AVBG01000010">
    <property type="protein sequence ID" value="KGP90769.1"/>
    <property type="molecule type" value="Genomic_DNA"/>
</dbReference>
<dbReference type="eggNOG" id="ENOG50335K6">
    <property type="taxonomic scope" value="Bacteria"/>
</dbReference>